<organism evidence="11 12">
    <name type="scientific">Aspergillus rambellii</name>
    <dbReference type="NCBI Taxonomy" id="308745"/>
    <lineage>
        <taxon>Eukaryota</taxon>
        <taxon>Fungi</taxon>
        <taxon>Dikarya</taxon>
        <taxon>Ascomycota</taxon>
        <taxon>Pezizomycotina</taxon>
        <taxon>Eurotiomycetes</taxon>
        <taxon>Eurotiomycetidae</taxon>
        <taxon>Eurotiales</taxon>
        <taxon>Aspergillaceae</taxon>
        <taxon>Aspergillus</taxon>
        <taxon>Aspergillus subgen. Nidulantes</taxon>
    </lineage>
</organism>
<dbReference type="GO" id="GO:0008270">
    <property type="term" value="F:zinc ion binding"/>
    <property type="evidence" value="ECO:0007669"/>
    <property type="project" value="UniProtKB-KW"/>
</dbReference>
<dbReference type="SUPFAM" id="SSF57850">
    <property type="entry name" value="RING/U-box"/>
    <property type="match status" value="1"/>
</dbReference>
<dbReference type="PANTHER" id="PTHR45626">
    <property type="entry name" value="TRANSCRIPTION TERMINATION FACTOR 2-RELATED"/>
    <property type="match status" value="1"/>
</dbReference>
<feature type="domain" description="Helicase ATP-binding" evidence="9">
    <location>
        <begin position="362"/>
        <end position="557"/>
    </location>
</feature>
<keyword evidence="6" id="KW-0479">Metal-binding</keyword>
<protein>
    <recommendedName>
        <fullName evidence="13">SNF2 family helicase</fullName>
    </recommendedName>
</protein>
<comment type="similarity">
    <text evidence="1">Belongs to the SNF2/RAD54 helicase family.</text>
</comment>
<evidence type="ECO:0000259" key="10">
    <source>
        <dbReference type="PROSITE" id="PS51194"/>
    </source>
</evidence>
<dbReference type="InterPro" id="IPR014001">
    <property type="entry name" value="Helicase_ATP-bd"/>
</dbReference>
<evidence type="ECO:0000256" key="3">
    <source>
        <dbReference type="ARBA" id="ARBA00022801"/>
    </source>
</evidence>
<proteinExistence type="inferred from homology"/>
<dbReference type="GO" id="GO:0006281">
    <property type="term" value="P:DNA repair"/>
    <property type="evidence" value="ECO:0007669"/>
    <property type="project" value="TreeGrafter"/>
</dbReference>
<dbReference type="InterPro" id="IPR001841">
    <property type="entry name" value="Znf_RING"/>
</dbReference>
<dbReference type="InterPro" id="IPR000330">
    <property type="entry name" value="SNF2_N"/>
</dbReference>
<dbReference type="STRING" id="308745.A0A0F8V5W2"/>
<comment type="caution">
    <text evidence="11">The sequence shown here is derived from an EMBL/GenBank/DDBJ whole genome shotgun (WGS) entry which is preliminary data.</text>
</comment>
<keyword evidence="3" id="KW-0378">Hydrolase</keyword>
<dbReference type="PROSITE" id="PS51194">
    <property type="entry name" value="HELICASE_CTER"/>
    <property type="match status" value="1"/>
</dbReference>
<feature type="compositionally biased region" description="Basic residues" evidence="7">
    <location>
        <begin position="256"/>
        <end position="265"/>
    </location>
</feature>
<feature type="region of interest" description="Disordered" evidence="7">
    <location>
        <begin position="826"/>
        <end position="863"/>
    </location>
</feature>
<keyword evidence="5" id="KW-0067">ATP-binding</keyword>
<evidence type="ECO:0000256" key="5">
    <source>
        <dbReference type="ARBA" id="ARBA00022840"/>
    </source>
</evidence>
<dbReference type="InterPro" id="IPR049730">
    <property type="entry name" value="SNF2/RAD54-like_C"/>
</dbReference>
<feature type="compositionally biased region" description="Basic residues" evidence="7">
    <location>
        <begin position="234"/>
        <end position="244"/>
    </location>
</feature>
<keyword evidence="2" id="KW-0547">Nucleotide-binding</keyword>
<dbReference type="Pfam" id="PF00176">
    <property type="entry name" value="SNF2-rel_dom"/>
    <property type="match status" value="1"/>
</dbReference>
<dbReference type="SMART" id="SM00487">
    <property type="entry name" value="DEXDc"/>
    <property type="match status" value="1"/>
</dbReference>
<feature type="domain" description="RING-type" evidence="8">
    <location>
        <begin position="767"/>
        <end position="812"/>
    </location>
</feature>
<dbReference type="GO" id="GO:0005634">
    <property type="term" value="C:nucleus"/>
    <property type="evidence" value="ECO:0007669"/>
    <property type="project" value="TreeGrafter"/>
</dbReference>
<dbReference type="Gene3D" id="3.30.40.10">
    <property type="entry name" value="Zinc/RING finger domain, C3HC4 (zinc finger)"/>
    <property type="match status" value="1"/>
</dbReference>
<dbReference type="InterPro" id="IPR038718">
    <property type="entry name" value="SNF2-like_sf"/>
</dbReference>
<dbReference type="InterPro" id="IPR013083">
    <property type="entry name" value="Znf_RING/FYVE/PHD"/>
</dbReference>
<dbReference type="Proteomes" id="UP000034291">
    <property type="component" value="Unassembled WGS sequence"/>
</dbReference>
<dbReference type="CDD" id="cd18793">
    <property type="entry name" value="SF2_C_SNF"/>
    <property type="match status" value="1"/>
</dbReference>
<evidence type="ECO:0000259" key="8">
    <source>
        <dbReference type="PROSITE" id="PS50089"/>
    </source>
</evidence>
<keyword evidence="12" id="KW-1185">Reference proteome</keyword>
<feature type="compositionally biased region" description="Polar residues" evidence="7">
    <location>
        <begin position="197"/>
        <end position="210"/>
    </location>
</feature>
<dbReference type="Pfam" id="PF00271">
    <property type="entry name" value="Helicase_C"/>
    <property type="match status" value="1"/>
</dbReference>
<dbReference type="InterPro" id="IPR050628">
    <property type="entry name" value="SNF2_RAD54_helicase_TF"/>
</dbReference>
<gene>
    <name evidence="11" type="ORF">ARAM_001294</name>
</gene>
<keyword evidence="6" id="KW-0862">Zinc</keyword>
<dbReference type="EMBL" id="JZBS01000134">
    <property type="protein sequence ID" value="KKK27128.1"/>
    <property type="molecule type" value="Genomic_DNA"/>
</dbReference>
<dbReference type="SMART" id="SM00490">
    <property type="entry name" value="HELICc"/>
    <property type="match status" value="1"/>
</dbReference>
<reference evidence="11 12" key="1">
    <citation type="submission" date="2015-02" db="EMBL/GenBank/DDBJ databases">
        <title>Draft Genome Sequences of Two Closely-Related Aflatoxigenic Aspergillus Species Obtained from the Cote d'Ivoire.</title>
        <authorList>
            <person name="Moore G.G."/>
            <person name="Beltz S.B."/>
            <person name="Mack B.M."/>
        </authorList>
    </citation>
    <scope>NUCLEOTIDE SEQUENCE [LARGE SCALE GENOMIC DNA]</scope>
    <source>
        <strain evidence="11 12">SRRC1468</strain>
    </source>
</reference>
<feature type="region of interest" description="Disordered" evidence="7">
    <location>
        <begin position="234"/>
        <end position="265"/>
    </location>
</feature>
<keyword evidence="6" id="KW-0863">Zinc-finger</keyword>
<evidence type="ECO:0008006" key="13">
    <source>
        <dbReference type="Google" id="ProtNLM"/>
    </source>
</evidence>
<dbReference type="Gene3D" id="3.40.50.300">
    <property type="entry name" value="P-loop containing nucleotide triphosphate hydrolases"/>
    <property type="match status" value="1"/>
</dbReference>
<dbReference type="CDD" id="cd18008">
    <property type="entry name" value="DEXDc_SHPRH-like"/>
    <property type="match status" value="1"/>
</dbReference>
<keyword evidence="4" id="KW-0347">Helicase</keyword>
<evidence type="ECO:0000259" key="9">
    <source>
        <dbReference type="PROSITE" id="PS51192"/>
    </source>
</evidence>
<dbReference type="GO" id="GO:0004386">
    <property type="term" value="F:helicase activity"/>
    <property type="evidence" value="ECO:0007669"/>
    <property type="project" value="UniProtKB-KW"/>
</dbReference>
<sequence length="1066" mass="122071">MDLLSVPNCSGVDLNRLVLALGRRKLACDNDIFNRARLAIKSETETPKENVSVPLHGQQNCSSVLDIGKLGDDSIPSLPPITDLEGLPMGQDVRIVQAGSVYEDATDNDEIAKFNTVQDWYSKLEDPSPVDVTRYKQAKIKYDTRKNISEYRKTFQAKEVECDEANNQVSENELFVLQSNEQETVRANVDSPRIQKKGSSAKSSIPQNRISAEEKRKSMKVGIELILEKLEKKKAKNHSGRKRKIDTDDEEPKPGSRLRRKRYKKGKAPEKFLNFHADVIEDVHASSSLPAPPIVIKRNNRQAVAELIASIPSADQEEAKDDGKLILEAPRKFVKSVRRDGKGGWSMPGLKTSIYHYQRDREHSPLPPLGGLLCDVMGLGKSFQLIVNMMDTFSSRPEVYTGTTLLVVPTHLVKHWKDQLRVHCHSDHIGEVVEYHAQARLSTLDDTKSLQKFRIVITTYDEVRRSYPKFRPPKNVTDENVLSELWEAEYSQKIGPLHRIKFERIVLDEAHLIRNRASSISIAIRGLTGHYKWLLTGTPILNSIDEFYPLFHFLDVPRIGTSQDFLSKYCSTDEGQDRLRNLLRSFMHRRTHSSRLFSLPIISLPDVEQKVVRVRFCEAERILYNAIMEIYFDNINDQAKVRNSKGAQQGCFLTMILKLRMFCDHPLTVRTIIRDLLSEPLMRKLTIASREEGDDSSGPSFKLVQWIRGFKDNYNFSVEHRPRDEQDNARDIQVFTYNPELIRKFRQFMEQLHNNGDWIERAYRGVCSYCNLEPDKTVVTSCMHLYCEECFYTLHEEAEKSESGKPQCLKCRDSIFEATRCGPAEEAELEHPSVPEGRQSETSSSRKKRNNIRGKSNPENDRGKVDWMIECGASMPSAKLTGIRNTIKDWKTVNSDAKVVIFSQFTDFIQILIDMCTDENWGYRCITGKIRIATRNKNLEDFQTKPEITILLVSLHTGGLGLDMTVANKCILVDLWWNEAVQNQAFCRLIRHGQTRAVECVKIIVEESMDEYMLELQGKKSEEITSTMGEDVLKERDTIINLIKMFAVIVEDEEGRITVKPKRFEG</sequence>
<evidence type="ECO:0000313" key="11">
    <source>
        <dbReference type="EMBL" id="KKK27128.1"/>
    </source>
</evidence>
<evidence type="ECO:0000256" key="1">
    <source>
        <dbReference type="ARBA" id="ARBA00007025"/>
    </source>
</evidence>
<dbReference type="GO" id="GO:0005524">
    <property type="term" value="F:ATP binding"/>
    <property type="evidence" value="ECO:0007669"/>
    <property type="project" value="UniProtKB-KW"/>
</dbReference>
<dbReference type="InterPro" id="IPR027417">
    <property type="entry name" value="P-loop_NTPase"/>
</dbReference>
<evidence type="ECO:0000313" key="12">
    <source>
        <dbReference type="Proteomes" id="UP000034291"/>
    </source>
</evidence>
<feature type="region of interest" description="Disordered" evidence="7">
    <location>
        <begin position="192"/>
        <end position="216"/>
    </location>
</feature>
<dbReference type="GO" id="GO:0016787">
    <property type="term" value="F:hydrolase activity"/>
    <property type="evidence" value="ECO:0007669"/>
    <property type="project" value="UniProtKB-KW"/>
</dbReference>
<feature type="domain" description="Helicase C-terminal" evidence="10">
    <location>
        <begin position="882"/>
        <end position="1039"/>
    </location>
</feature>
<evidence type="ECO:0000256" key="4">
    <source>
        <dbReference type="ARBA" id="ARBA00022806"/>
    </source>
</evidence>
<evidence type="ECO:0000256" key="6">
    <source>
        <dbReference type="PROSITE-ProRule" id="PRU00175"/>
    </source>
</evidence>
<dbReference type="InterPro" id="IPR001650">
    <property type="entry name" value="Helicase_C-like"/>
</dbReference>
<accession>A0A0F8V5W2</accession>
<evidence type="ECO:0000256" key="2">
    <source>
        <dbReference type="ARBA" id="ARBA00022741"/>
    </source>
</evidence>
<dbReference type="PANTHER" id="PTHR45626:SF17">
    <property type="entry name" value="HELICASE-LIKE TRANSCRIPTION FACTOR"/>
    <property type="match status" value="1"/>
</dbReference>
<dbReference type="SUPFAM" id="SSF52540">
    <property type="entry name" value="P-loop containing nucleoside triphosphate hydrolases"/>
    <property type="match status" value="2"/>
</dbReference>
<dbReference type="OrthoDB" id="1699231at2759"/>
<evidence type="ECO:0000256" key="7">
    <source>
        <dbReference type="SAM" id="MobiDB-lite"/>
    </source>
</evidence>
<dbReference type="PROSITE" id="PS50089">
    <property type="entry name" value="ZF_RING_2"/>
    <property type="match status" value="1"/>
</dbReference>
<dbReference type="Gene3D" id="3.40.50.10810">
    <property type="entry name" value="Tandem AAA-ATPase domain"/>
    <property type="match status" value="1"/>
</dbReference>
<dbReference type="AlphaFoldDB" id="A0A0F8V5W2"/>
<dbReference type="PROSITE" id="PS51192">
    <property type="entry name" value="HELICASE_ATP_BIND_1"/>
    <property type="match status" value="1"/>
</dbReference>
<dbReference type="GO" id="GO:0008094">
    <property type="term" value="F:ATP-dependent activity, acting on DNA"/>
    <property type="evidence" value="ECO:0007669"/>
    <property type="project" value="TreeGrafter"/>
</dbReference>
<name>A0A0F8V5W2_9EURO</name>